<dbReference type="InterPro" id="IPR050687">
    <property type="entry name" value="Dynein_IC"/>
</dbReference>
<evidence type="ECO:0000256" key="2">
    <source>
        <dbReference type="ARBA" id="ARBA00011059"/>
    </source>
</evidence>
<dbReference type="GO" id="GO:0003341">
    <property type="term" value="P:cilium movement"/>
    <property type="evidence" value="ECO:0007669"/>
    <property type="project" value="TreeGrafter"/>
</dbReference>
<evidence type="ECO:0000256" key="8">
    <source>
        <dbReference type="ARBA" id="ARBA00023175"/>
    </source>
</evidence>
<dbReference type="Proteomes" id="UP001295684">
    <property type="component" value="Unassembled WGS sequence"/>
</dbReference>
<dbReference type="InterPro" id="IPR036322">
    <property type="entry name" value="WD40_repeat_dom_sf"/>
</dbReference>
<name>A0AAD1U256_EUPCR</name>
<keyword evidence="3" id="KW-0963">Cytoplasm</keyword>
<dbReference type="GO" id="GO:0045503">
    <property type="term" value="F:dynein light chain binding"/>
    <property type="evidence" value="ECO:0007669"/>
    <property type="project" value="TreeGrafter"/>
</dbReference>
<evidence type="ECO:0000256" key="12">
    <source>
        <dbReference type="SAM" id="MobiDB-lite"/>
    </source>
</evidence>
<keyword evidence="5" id="KW-0493">Microtubule</keyword>
<evidence type="ECO:0008006" key="15">
    <source>
        <dbReference type="Google" id="ProtNLM"/>
    </source>
</evidence>
<dbReference type="Gene3D" id="2.130.10.10">
    <property type="entry name" value="YVTN repeat-like/Quinoprotein amine dehydrogenase"/>
    <property type="match status" value="2"/>
</dbReference>
<keyword evidence="7" id="KW-0243">Dynein</keyword>
<evidence type="ECO:0000256" key="1">
    <source>
        <dbReference type="ARBA" id="ARBA00004430"/>
    </source>
</evidence>
<dbReference type="GO" id="GO:0036157">
    <property type="term" value="C:outer dynein arm"/>
    <property type="evidence" value="ECO:0007669"/>
    <property type="project" value="TreeGrafter"/>
</dbReference>
<keyword evidence="10" id="KW-0966">Cell projection</keyword>
<dbReference type="PROSITE" id="PS50082">
    <property type="entry name" value="WD_REPEATS_2"/>
    <property type="match status" value="2"/>
</dbReference>
<dbReference type="AlphaFoldDB" id="A0AAD1U256"/>
<evidence type="ECO:0000313" key="13">
    <source>
        <dbReference type="EMBL" id="CAI2360651.1"/>
    </source>
</evidence>
<dbReference type="InterPro" id="IPR001680">
    <property type="entry name" value="WD40_rpt"/>
</dbReference>
<protein>
    <recommendedName>
        <fullName evidence="15">Dynein intermediate chain</fullName>
    </recommendedName>
</protein>
<keyword evidence="8" id="KW-0505">Motor protein</keyword>
<reference evidence="13" key="1">
    <citation type="submission" date="2023-07" db="EMBL/GenBank/DDBJ databases">
        <authorList>
            <consortium name="AG Swart"/>
            <person name="Singh M."/>
            <person name="Singh A."/>
            <person name="Seah K."/>
            <person name="Emmerich C."/>
        </authorList>
    </citation>
    <scope>NUCLEOTIDE SEQUENCE</scope>
    <source>
        <strain evidence="13">DP1</strain>
    </source>
</reference>
<sequence length="670" mass="78274">MSRPRKIGGKKKKGKGKANRHFEEIPDEVSDDKLGGDDMMNPDLATQKDMDHISLNTEERKELITKALNTNNPCAPHNETQYSHKEKIFKKDELVDQMVVHFSLDNDIILIDSDEYRDQEDFRDIKKQRNRELLDFVNDGIKDEEFSNYRLDDDPTAQKKSLRNTFNFQERSCQTFNLQLREKGIKTDPPQCSRFFRETTQWEIFDKYMADYEEQQRIEWEEQQKNKKKGKKNQQQVQQVREDPLYSASMKRALKIMERMIVQGADFDKFSDYKYYHDETEGTDSPNTGTVLPLWRFSTDKSRRKQVTSICWNPKYKDLFAVGYGSYDFLKETSGLICCYTIKNPTWPEYSFTTESGVMCLDFHKKNPALLAVGLYDGTVMVFDIRAKSNKAIYQSTVRTMKHTDPVWQVSWDENEMLFYSISSDGRVSRWTLMKNKLEPEEVLKLKLVLDQEKELVDNKKESFMYGLAGGMCFDFNPFNDDQFLVGTEEGKIHLCSKAYSGQYLETYEGHFLAVYAVKWNKYHPRVFLSCSADWKIKMWDKEITRPILSYDLGCAVGDVEWAPYSSTVFAAVIYTGQLYVYDLDQEKHKFMCEHTAMKDAVANHVSFNQEDPIILVGDQKGGVNSFILSKNLKRGPIEPINEEDVKKSSEELEKEKMEKFLSTQDKEVY</sequence>
<proteinExistence type="inferred from homology"/>
<dbReference type="GO" id="GO:0005874">
    <property type="term" value="C:microtubule"/>
    <property type="evidence" value="ECO:0007669"/>
    <property type="project" value="UniProtKB-KW"/>
</dbReference>
<comment type="caution">
    <text evidence="13">The sequence shown here is derived from an EMBL/GenBank/DDBJ whole genome shotgun (WGS) entry which is preliminary data.</text>
</comment>
<organism evidence="13 14">
    <name type="scientific">Euplotes crassus</name>
    <dbReference type="NCBI Taxonomy" id="5936"/>
    <lineage>
        <taxon>Eukaryota</taxon>
        <taxon>Sar</taxon>
        <taxon>Alveolata</taxon>
        <taxon>Ciliophora</taxon>
        <taxon>Intramacronucleata</taxon>
        <taxon>Spirotrichea</taxon>
        <taxon>Hypotrichia</taxon>
        <taxon>Euplotida</taxon>
        <taxon>Euplotidae</taxon>
        <taxon>Moneuplotes</taxon>
    </lineage>
</organism>
<evidence type="ECO:0000256" key="7">
    <source>
        <dbReference type="ARBA" id="ARBA00023017"/>
    </source>
</evidence>
<feature type="repeat" description="WD" evidence="11">
    <location>
        <begin position="508"/>
        <end position="541"/>
    </location>
</feature>
<dbReference type="GO" id="GO:0036158">
    <property type="term" value="P:outer dynein arm assembly"/>
    <property type="evidence" value="ECO:0007669"/>
    <property type="project" value="TreeGrafter"/>
</dbReference>
<keyword evidence="6" id="KW-0677">Repeat</keyword>
<keyword evidence="9" id="KW-0206">Cytoskeleton</keyword>
<evidence type="ECO:0000313" key="14">
    <source>
        <dbReference type="Proteomes" id="UP001295684"/>
    </source>
</evidence>
<dbReference type="InterPro" id="IPR015943">
    <property type="entry name" value="WD40/YVTN_repeat-like_dom_sf"/>
</dbReference>
<feature type="region of interest" description="Disordered" evidence="12">
    <location>
        <begin position="223"/>
        <end position="242"/>
    </location>
</feature>
<feature type="compositionally biased region" description="Basic residues" evidence="12">
    <location>
        <begin position="1"/>
        <end position="19"/>
    </location>
</feature>
<feature type="region of interest" description="Disordered" evidence="12">
    <location>
        <begin position="1"/>
        <end position="36"/>
    </location>
</feature>
<dbReference type="EMBL" id="CAMPGE010001850">
    <property type="protein sequence ID" value="CAI2360651.1"/>
    <property type="molecule type" value="Genomic_DNA"/>
</dbReference>
<keyword evidence="4 11" id="KW-0853">WD repeat</keyword>
<comment type="similarity">
    <text evidence="2">Belongs to the dynein intermediate chain family.</text>
</comment>
<feature type="repeat" description="WD" evidence="11">
    <location>
        <begin position="400"/>
        <end position="441"/>
    </location>
</feature>
<dbReference type="GO" id="GO:0045504">
    <property type="term" value="F:dynein heavy chain binding"/>
    <property type="evidence" value="ECO:0007669"/>
    <property type="project" value="TreeGrafter"/>
</dbReference>
<evidence type="ECO:0000256" key="6">
    <source>
        <dbReference type="ARBA" id="ARBA00022737"/>
    </source>
</evidence>
<keyword evidence="14" id="KW-1185">Reference proteome</keyword>
<evidence type="ECO:0000256" key="10">
    <source>
        <dbReference type="ARBA" id="ARBA00023273"/>
    </source>
</evidence>
<dbReference type="Pfam" id="PF00400">
    <property type="entry name" value="WD40"/>
    <property type="match status" value="3"/>
</dbReference>
<dbReference type="SMART" id="SM00320">
    <property type="entry name" value="WD40"/>
    <property type="match status" value="5"/>
</dbReference>
<evidence type="ECO:0000256" key="11">
    <source>
        <dbReference type="PROSITE-ProRule" id="PRU00221"/>
    </source>
</evidence>
<comment type="subcellular location">
    <subcellularLocation>
        <location evidence="1">Cytoplasm</location>
        <location evidence="1">Cytoskeleton</location>
        <location evidence="1">Cilium axoneme</location>
    </subcellularLocation>
</comment>
<accession>A0AAD1U256</accession>
<gene>
    <name evidence="13" type="ORF">ECRASSUSDP1_LOCUS1955</name>
</gene>
<evidence type="ECO:0000256" key="3">
    <source>
        <dbReference type="ARBA" id="ARBA00022490"/>
    </source>
</evidence>
<evidence type="ECO:0000256" key="5">
    <source>
        <dbReference type="ARBA" id="ARBA00022701"/>
    </source>
</evidence>
<dbReference type="PANTHER" id="PTHR12442:SF11">
    <property type="entry name" value="DYNEIN AXONEMAL INTERMEDIATE CHAIN 1"/>
    <property type="match status" value="1"/>
</dbReference>
<evidence type="ECO:0000256" key="4">
    <source>
        <dbReference type="ARBA" id="ARBA00022574"/>
    </source>
</evidence>
<dbReference type="PANTHER" id="PTHR12442">
    <property type="entry name" value="DYNEIN INTERMEDIATE CHAIN"/>
    <property type="match status" value="1"/>
</dbReference>
<dbReference type="SUPFAM" id="SSF50978">
    <property type="entry name" value="WD40 repeat-like"/>
    <property type="match status" value="1"/>
</dbReference>
<evidence type="ECO:0000256" key="9">
    <source>
        <dbReference type="ARBA" id="ARBA00023212"/>
    </source>
</evidence>